<feature type="non-terminal residue" evidence="3">
    <location>
        <position position="143"/>
    </location>
</feature>
<dbReference type="InterPro" id="IPR003609">
    <property type="entry name" value="Pan_app"/>
</dbReference>
<gene>
    <name evidence="3" type="ORF">P5673_032119</name>
</gene>
<reference evidence="3" key="2">
    <citation type="journal article" date="2023" name="Science">
        <title>Genomic signatures of disease resistance in endangered staghorn corals.</title>
        <authorList>
            <person name="Vollmer S.V."/>
            <person name="Selwyn J.D."/>
            <person name="Despard B.A."/>
            <person name="Roesel C.L."/>
        </authorList>
    </citation>
    <scope>NUCLEOTIDE SEQUENCE</scope>
    <source>
        <strain evidence="3">K2</strain>
    </source>
</reference>
<feature type="chain" id="PRO_5041988808" description="Apple domain-containing protein" evidence="1">
    <location>
        <begin position="16"/>
        <end position="143"/>
    </location>
</feature>
<reference evidence="3" key="1">
    <citation type="journal article" date="2023" name="G3 (Bethesda)">
        <title>Whole genome assembly and annotation of the endangered Caribbean coral Acropora cervicornis.</title>
        <authorList>
            <person name="Selwyn J.D."/>
            <person name="Vollmer S.V."/>
        </authorList>
    </citation>
    <scope>NUCLEOTIDE SEQUENCE</scope>
    <source>
        <strain evidence="3">K2</strain>
    </source>
</reference>
<protein>
    <recommendedName>
        <fullName evidence="2">Apple domain-containing protein</fullName>
    </recommendedName>
</protein>
<accession>A0AAD9PRT3</accession>
<organism evidence="3 4">
    <name type="scientific">Acropora cervicornis</name>
    <name type="common">Staghorn coral</name>
    <dbReference type="NCBI Taxonomy" id="6130"/>
    <lineage>
        <taxon>Eukaryota</taxon>
        <taxon>Metazoa</taxon>
        <taxon>Cnidaria</taxon>
        <taxon>Anthozoa</taxon>
        <taxon>Hexacorallia</taxon>
        <taxon>Scleractinia</taxon>
        <taxon>Astrocoeniina</taxon>
        <taxon>Acroporidae</taxon>
        <taxon>Acropora</taxon>
    </lineage>
</organism>
<name>A0AAD9PRT3_ACRCE</name>
<keyword evidence="4" id="KW-1185">Reference proteome</keyword>
<dbReference type="AlphaFoldDB" id="A0AAD9PRT3"/>
<keyword evidence="1" id="KW-0732">Signal</keyword>
<evidence type="ECO:0000259" key="2">
    <source>
        <dbReference type="Pfam" id="PF00024"/>
    </source>
</evidence>
<evidence type="ECO:0000313" key="4">
    <source>
        <dbReference type="Proteomes" id="UP001249851"/>
    </source>
</evidence>
<proteinExistence type="predicted"/>
<comment type="caution">
    <text evidence="3">The sequence shown here is derived from an EMBL/GenBank/DDBJ whole genome shotgun (WGS) entry which is preliminary data.</text>
</comment>
<evidence type="ECO:0000256" key="1">
    <source>
        <dbReference type="SAM" id="SignalP"/>
    </source>
</evidence>
<feature type="domain" description="Apple" evidence="2">
    <location>
        <begin position="41"/>
        <end position="99"/>
    </location>
</feature>
<dbReference type="Proteomes" id="UP001249851">
    <property type="component" value="Unassembled WGS sequence"/>
</dbReference>
<sequence length="143" mass="16261">MRLCLLLFFGTVVCAVTRIIEPDFEGVNFAKALFGKRLDKVFQESAVDSETSCQIQCLKHIRCLSYNLGTINEKGKFTCQLCDSDRFTSHENLTQDEKWLYRGMESACESKNFPCGEKEICIPDYHRNSLKCKCQSGYTGSPC</sequence>
<dbReference type="EMBL" id="JARQWQ010000166">
    <property type="protein sequence ID" value="KAK2547839.1"/>
    <property type="molecule type" value="Genomic_DNA"/>
</dbReference>
<dbReference type="Pfam" id="PF00024">
    <property type="entry name" value="PAN_1"/>
    <property type="match status" value="1"/>
</dbReference>
<evidence type="ECO:0000313" key="3">
    <source>
        <dbReference type="EMBL" id="KAK2547839.1"/>
    </source>
</evidence>
<feature type="signal peptide" evidence="1">
    <location>
        <begin position="1"/>
        <end position="15"/>
    </location>
</feature>